<organism evidence="4 5">
    <name type="scientific">Tieghemostelium lacteum</name>
    <name type="common">Slime mold</name>
    <name type="synonym">Dictyostelium lacteum</name>
    <dbReference type="NCBI Taxonomy" id="361077"/>
    <lineage>
        <taxon>Eukaryota</taxon>
        <taxon>Amoebozoa</taxon>
        <taxon>Evosea</taxon>
        <taxon>Eumycetozoa</taxon>
        <taxon>Dictyostelia</taxon>
        <taxon>Dictyosteliales</taxon>
        <taxon>Raperosteliaceae</taxon>
        <taxon>Tieghemostelium</taxon>
    </lineage>
</organism>
<dbReference type="InterPro" id="IPR045853">
    <property type="entry name" value="Pep_chain_release_fac_I_sf"/>
</dbReference>
<dbReference type="STRING" id="361077.A0A152A8K9"/>
<dbReference type="EMBL" id="LODT01000004">
    <property type="protein sequence ID" value="KYR02397.1"/>
    <property type="molecule type" value="Genomic_DNA"/>
</dbReference>
<dbReference type="SMART" id="SM00937">
    <property type="entry name" value="PCRF"/>
    <property type="match status" value="1"/>
</dbReference>
<comment type="caution">
    <text evidence="4">The sequence shown here is derived from an EMBL/GenBank/DDBJ whole genome shotgun (WGS) entry which is preliminary data.</text>
</comment>
<dbReference type="InterPro" id="IPR000352">
    <property type="entry name" value="Pep_chain_release_fac_I"/>
</dbReference>
<dbReference type="InterPro" id="IPR005139">
    <property type="entry name" value="PCRF"/>
</dbReference>
<evidence type="ECO:0000313" key="5">
    <source>
        <dbReference type="Proteomes" id="UP000076078"/>
    </source>
</evidence>
<dbReference type="PROSITE" id="PS00745">
    <property type="entry name" value="RF_PROK_I"/>
    <property type="match status" value="1"/>
</dbReference>
<evidence type="ECO:0000256" key="2">
    <source>
        <dbReference type="ARBA" id="ARBA00022917"/>
    </source>
</evidence>
<dbReference type="GO" id="GO:0005737">
    <property type="term" value="C:cytoplasm"/>
    <property type="evidence" value="ECO:0007669"/>
    <property type="project" value="UniProtKB-ARBA"/>
</dbReference>
<sequence>MWSKNQLINKPTRLIRYFCTLNKEQVSRLHKKHEIQRILDIVKSSKTYQSDLSRFQFMSLHNKVTLDSSKNSDIKHLKELNKLRHSIELVHQIDKEFNDFLELNDLIKNSNDHIDKWELESNELIDRLYQSSIEIELKSLMNGESDYNNCYLEIHAGAGGDDSMDWTEILMGMYNKFCDRREFKCTIVDSVAGDMVGLRKCILKIEGSYAYGWLRTEMGIHRLIRISPFDPTNKRHTSFASVLVYPAPSEEGNENSQLNSKDLKIETFRSSGAGGQHVNKTESAVRITHLPTGISVSISEQRSQHQNKSIAMDLIQSKLIQRDMKLKAEKEQQFRNELGTNGFASDNVVRNYTMHPQERVKDQRTQTETSQLQKILSGEEELDNFIKIALSK</sequence>
<dbReference type="OrthoDB" id="2019491at2759"/>
<dbReference type="FunFam" id="3.30.160.20:FF:000004">
    <property type="entry name" value="Peptide chain release factor 1"/>
    <property type="match status" value="1"/>
</dbReference>
<accession>A0A152A8K9</accession>
<gene>
    <name evidence="4" type="ORF">DLAC_01237</name>
</gene>
<dbReference type="FunCoup" id="A0A152A8K9">
    <property type="interactions" value="1"/>
</dbReference>
<comment type="similarity">
    <text evidence="1">Belongs to the prokaryotic/mitochondrial release factor family.</text>
</comment>
<dbReference type="SUPFAM" id="SSF75620">
    <property type="entry name" value="Release factor"/>
    <property type="match status" value="1"/>
</dbReference>
<dbReference type="AlphaFoldDB" id="A0A152A8K9"/>
<dbReference type="OMA" id="YVFHPYQ"/>
<keyword evidence="5" id="KW-1185">Reference proteome</keyword>
<dbReference type="Pfam" id="PF03462">
    <property type="entry name" value="PCRF"/>
    <property type="match status" value="1"/>
</dbReference>
<name>A0A152A8K9_TIELA</name>
<dbReference type="Pfam" id="PF00472">
    <property type="entry name" value="RF-1"/>
    <property type="match status" value="1"/>
</dbReference>
<evidence type="ECO:0000256" key="1">
    <source>
        <dbReference type="ARBA" id="ARBA00010835"/>
    </source>
</evidence>
<dbReference type="Proteomes" id="UP000076078">
    <property type="component" value="Unassembled WGS sequence"/>
</dbReference>
<keyword evidence="2" id="KW-0648">Protein biosynthesis</keyword>
<reference evidence="4 5" key="1">
    <citation type="submission" date="2015-12" db="EMBL/GenBank/DDBJ databases">
        <title>Dictyostelia acquired genes for synthesis and detection of signals that induce cell-type specialization by lateral gene transfer from prokaryotes.</title>
        <authorList>
            <person name="Gloeckner G."/>
            <person name="Schaap P."/>
        </authorList>
    </citation>
    <scope>NUCLEOTIDE SEQUENCE [LARGE SCALE GENOMIC DNA]</scope>
    <source>
        <strain evidence="4 5">TK</strain>
    </source>
</reference>
<evidence type="ECO:0000313" key="4">
    <source>
        <dbReference type="EMBL" id="KYR02397.1"/>
    </source>
</evidence>
<dbReference type="GO" id="GO:0003747">
    <property type="term" value="F:translation release factor activity"/>
    <property type="evidence" value="ECO:0007669"/>
    <property type="project" value="InterPro"/>
</dbReference>
<feature type="domain" description="Prokaryotic-type class I peptide chain release factors" evidence="3">
    <location>
        <begin position="269"/>
        <end position="285"/>
    </location>
</feature>
<dbReference type="PANTHER" id="PTHR43116:SF3">
    <property type="entry name" value="CLASS I PEPTIDE CHAIN RELEASE FACTOR"/>
    <property type="match status" value="1"/>
</dbReference>
<protein>
    <submittedName>
        <fullName evidence="4">Class I peptide chain release factor</fullName>
    </submittedName>
</protein>
<dbReference type="Gene3D" id="3.30.70.1660">
    <property type="match status" value="1"/>
</dbReference>
<proteinExistence type="inferred from homology"/>
<dbReference type="InParanoid" id="A0A152A8K9"/>
<dbReference type="PANTHER" id="PTHR43116">
    <property type="entry name" value="PEPTIDE CHAIN RELEASE FACTOR 2"/>
    <property type="match status" value="1"/>
</dbReference>
<evidence type="ECO:0000259" key="3">
    <source>
        <dbReference type="PROSITE" id="PS00745"/>
    </source>
</evidence>
<dbReference type="Gene3D" id="3.30.160.20">
    <property type="match status" value="1"/>
</dbReference>